<sequence length="301" mass="29728">MQLTHSFSVPASVDVAWNTFMDLREVGECFPGATVTEVSGDSFTGQVKVKLGPIAMVYHGTGHFTERDDDSHHAVIKAEGKDKRGNGTAGATATIALSPDGVDKTQVDVTTDLLVTGKPAQFGRGVMQDVSDKLLGQFVQCIEGKLSAGGGGGGAGASSSSSGKTAAEKDGPKLASSSSGSGGGASAPRGPVGTAAMFGATAGADSWEKKYAPSAAGSGGSGGAASPGSASTKADSASASAPSAARPTPTPAYRPAPAADDDALDLGSAVLPVLLKSNAKPIAIGVVAFLIGWKLARKLPG</sequence>
<dbReference type="RefSeq" id="WP_006594077.1">
    <property type="nucleotide sequence ID" value="NZ_BAHD01000073.1"/>
</dbReference>
<organism evidence="2 3">
    <name type="scientific">Kineosphaera limosa NBRC 100340</name>
    <dbReference type="NCBI Taxonomy" id="1184609"/>
    <lineage>
        <taxon>Bacteria</taxon>
        <taxon>Bacillati</taxon>
        <taxon>Actinomycetota</taxon>
        <taxon>Actinomycetes</taxon>
        <taxon>Micrococcales</taxon>
        <taxon>Dermatophilaceae</taxon>
        <taxon>Kineosphaera</taxon>
    </lineage>
</organism>
<feature type="compositionally biased region" description="Low complexity" evidence="1">
    <location>
        <begin position="226"/>
        <end position="247"/>
    </location>
</feature>
<name>K6WE21_9MICO</name>
<evidence type="ECO:0000256" key="1">
    <source>
        <dbReference type="SAM" id="MobiDB-lite"/>
    </source>
</evidence>
<evidence type="ECO:0000313" key="3">
    <source>
        <dbReference type="Proteomes" id="UP000008366"/>
    </source>
</evidence>
<dbReference type="SUPFAM" id="SSF55961">
    <property type="entry name" value="Bet v1-like"/>
    <property type="match status" value="1"/>
</dbReference>
<gene>
    <name evidence="2" type="ORF">KILIM_073_00250</name>
</gene>
<dbReference type="eggNOG" id="COG3427">
    <property type="taxonomic scope" value="Bacteria"/>
</dbReference>
<evidence type="ECO:0008006" key="4">
    <source>
        <dbReference type="Google" id="ProtNLM"/>
    </source>
</evidence>
<dbReference type="InterPro" id="IPR010419">
    <property type="entry name" value="CO_DH_gsu"/>
</dbReference>
<dbReference type="CDD" id="cd07823">
    <property type="entry name" value="SRPBCC_5"/>
    <property type="match status" value="1"/>
</dbReference>
<reference evidence="2 3" key="1">
    <citation type="submission" date="2012-08" db="EMBL/GenBank/DDBJ databases">
        <title>Whole genome shotgun sequence of Kineosphaera limosa NBRC 100340.</title>
        <authorList>
            <person name="Yoshida I."/>
            <person name="Isaki S."/>
            <person name="Hosoyama A."/>
            <person name="Tsuchikane K."/>
            <person name="Katsumata H."/>
            <person name="Ando Y."/>
            <person name="Ohji S."/>
            <person name="Hamada M."/>
            <person name="Tamura T."/>
            <person name="Yamazoe A."/>
            <person name="Yamazaki S."/>
            <person name="Fujita N."/>
        </authorList>
    </citation>
    <scope>NUCLEOTIDE SEQUENCE [LARGE SCALE GENOMIC DNA]</scope>
    <source>
        <strain evidence="2 3">NBRC 100340</strain>
    </source>
</reference>
<comment type="caution">
    <text evidence="2">The sequence shown here is derived from an EMBL/GenBank/DDBJ whole genome shotgun (WGS) entry which is preliminary data.</text>
</comment>
<feature type="region of interest" description="Disordered" evidence="1">
    <location>
        <begin position="149"/>
        <end position="190"/>
    </location>
</feature>
<proteinExistence type="predicted"/>
<dbReference type="PANTHER" id="PTHR38588">
    <property type="entry name" value="BLL0334 PROTEIN"/>
    <property type="match status" value="1"/>
</dbReference>
<dbReference type="STRING" id="1184609.KILIM_073_00250"/>
<accession>K6WE21</accession>
<dbReference type="InterPro" id="IPR023393">
    <property type="entry name" value="START-like_dom_sf"/>
</dbReference>
<dbReference type="Pfam" id="PF06240">
    <property type="entry name" value="COXG"/>
    <property type="match status" value="1"/>
</dbReference>
<keyword evidence="3" id="KW-1185">Reference proteome</keyword>
<dbReference type="OrthoDB" id="9808623at2"/>
<evidence type="ECO:0000313" key="2">
    <source>
        <dbReference type="EMBL" id="GAB97545.1"/>
    </source>
</evidence>
<dbReference type="Gene3D" id="3.30.530.20">
    <property type="match status" value="1"/>
</dbReference>
<feature type="region of interest" description="Disordered" evidence="1">
    <location>
        <begin position="211"/>
        <end position="259"/>
    </location>
</feature>
<dbReference type="PANTHER" id="PTHR38588:SF1">
    <property type="entry name" value="BLL0334 PROTEIN"/>
    <property type="match status" value="1"/>
</dbReference>
<dbReference type="AlphaFoldDB" id="K6WE21"/>
<protein>
    <recommendedName>
        <fullName evidence="4">Carbon monoxide dehydrogenase subunit G</fullName>
    </recommendedName>
</protein>
<dbReference type="Proteomes" id="UP000008366">
    <property type="component" value="Unassembled WGS sequence"/>
</dbReference>
<dbReference type="EMBL" id="BAHD01000073">
    <property type="protein sequence ID" value="GAB97545.1"/>
    <property type="molecule type" value="Genomic_DNA"/>
</dbReference>